<name>A0AAD5RXM3_9PEZI</name>
<reference evidence="2" key="1">
    <citation type="submission" date="2022-07" db="EMBL/GenBank/DDBJ databases">
        <title>Draft genome sequence of Zalerion maritima ATCC 34329, a (micro)plastics degrading marine fungus.</title>
        <authorList>
            <person name="Paco A."/>
            <person name="Goncalves M.F.M."/>
            <person name="Rocha-Santos T.A.P."/>
            <person name="Alves A."/>
        </authorList>
    </citation>
    <scope>NUCLEOTIDE SEQUENCE</scope>
    <source>
        <strain evidence="2">ATCC 34329</strain>
    </source>
</reference>
<dbReference type="PANTHER" id="PTHR40624">
    <property type="entry name" value="BIOSYNTHESIS MONOOXYGENASE, PUTATIVE (AFU_ORTHOLOGUE AFUA_1G12025)-RELATED"/>
    <property type="match status" value="1"/>
</dbReference>
<sequence length="109" mass="11894">MSSVVELTGVLTLNPGKAERFIALFKNILAHANANEPGTIVYELHVGIPEKNNGEQVVVAKEMYKDQASMDIHMAGEGVKTILEAMEKENLIKSSQIIFTEPLGGRSKI</sequence>
<evidence type="ECO:0000259" key="1">
    <source>
        <dbReference type="PROSITE" id="PS51725"/>
    </source>
</evidence>
<dbReference type="PROSITE" id="PS51725">
    <property type="entry name" value="ABM"/>
    <property type="match status" value="1"/>
</dbReference>
<dbReference type="Proteomes" id="UP001201980">
    <property type="component" value="Unassembled WGS sequence"/>
</dbReference>
<keyword evidence="3" id="KW-1185">Reference proteome</keyword>
<organism evidence="2 3">
    <name type="scientific">Zalerion maritima</name>
    <dbReference type="NCBI Taxonomy" id="339359"/>
    <lineage>
        <taxon>Eukaryota</taxon>
        <taxon>Fungi</taxon>
        <taxon>Dikarya</taxon>
        <taxon>Ascomycota</taxon>
        <taxon>Pezizomycotina</taxon>
        <taxon>Sordariomycetes</taxon>
        <taxon>Lulworthiomycetidae</taxon>
        <taxon>Lulworthiales</taxon>
        <taxon>Lulworthiaceae</taxon>
        <taxon>Zalerion</taxon>
    </lineage>
</organism>
<evidence type="ECO:0000313" key="2">
    <source>
        <dbReference type="EMBL" id="KAJ2905204.1"/>
    </source>
</evidence>
<comment type="caution">
    <text evidence="2">The sequence shown here is derived from an EMBL/GenBank/DDBJ whole genome shotgun (WGS) entry which is preliminary data.</text>
</comment>
<dbReference type="PANTHER" id="PTHR40624:SF1">
    <property type="entry name" value="BIOSYNTHESIS MONOOXYGENASE, PUTATIVE (AFU_ORTHOLOGUE AFUA_1G12025)-RELATED"/>
    <property type="match status" value="1"/>
</dbReference>
<dbReference type="EMBL" id="JAKWBI020000036">
    <property type="protein sequence ID" value="KAJ2905204.1"/>
    <property type="molecule type" value="Genomic_DNA"/>
</dbReference>
<gene>
    <name evidence="2" type="ORF">MKZ38_006110</name>
</gene>
<dbReference type="AlphaFoldDB" id="A0AAD5RXM3"/>
<accession>A0AAD5RXM3</accession>
<dbReference type="InterPro" id="IPR007138">
    <property type="entry name" value="ABM_dom"/>
</dbReference>
<dbReference type="Gene3D" id="3.30.70.100">
    <property type="match status" value="1"/>
</dbReference>
<dbReference type="InterPro" id="IPR011008">
    <property type="entry name" value="Dimeric_a/b-barrel"/>
</dbReference>
<evidence type="ECO:0000313" key="3">
    <source>
        <dbReference type="Proteomes" id="UP001201980"/>
    </source>
</evidence>
<protein>
    <recommendedName>
        <fullName evidence="1">ABM domain-containing protein</fullName>
    </recommendedName>
</protein>
<dbReference type="SUPFAM" id="SSF54909">
    <property type="entry name" value="Dimeric alpha+beta barrel"/>
    <property type="match status" value="1"/>
</dbReference>
<dbReference type="Pfam" id="PF03992">
    <property type="entry name" value="ABM"/>
    <property type="match status" value="1"/>
</dbReference>
<proteinExistence type="predicted"/>
<feature type="domain" description="ABM" evidence="1">
    <location>
        <begin position="5"/>
        <end position="99"/>
    </location>
</feature>